<dbReference type="AlphaFoldDB" id="A0A3P6QMD1"/>
<evidence type="ECO:0000313" key="1">
    <source>
        <dbReference type="EMBL" id="VDK43883.1"/>
    </source>
</evidence>
<reference evidence="1 2" key="1">
    <citation type="submission" date="2018-11" db="EMBL/GenBank/DDBJ databases">
        <authorList>
            <consortium name="Pathogen Informatics"/>
        </authorList>
    </citation>
    <scope>NUCLEOTIDE SEQUENCE [LARGE SCALE GENOMIC DNA]</scope>
</reference>
<accession>A0A3P6QMD1</accession>
<sequence>AFIRQARHLDFLSQYTTTFRFLKGLYAKVVECLVRVGINVFLRTSIESERMTELQNQPTFTESLEHWSSDRGYSSFHYPRYNLMSRNARCLLTCSAKRDETRLFGTLHNLAHSGIHTIHRLFSERFVWPSINTDIR</sequence>
<protein>
    <recommendedName>
        <fullName evidence="3">Integrase zinc-binding domain-containing protein</fullName>
    </recommendedName>
</protein>
<evidence type="ECO:0008006" key="3">
    <source>
        <dbReference type="Google" id="ProtNLM"/>
    </source>
</evidence>
<dbReference type="EMBL" id="UYRU01009426">
    <property type="protein sequence ID" value="VDK43883.1"/>
    <property type="molecule type" value="Genomic_DNA"/>
</dbReference>
<organism evidence="1 2">
    <name type="scientific">Dibothriocephalus latus</name>
    <name type="common">Fish tapeworm</name>
    <name type="synonym">Diphyllobothrium latum</name>
    <dbReference type="NCBI Taxonomy" id="60516"/>
    <lineage>
        <taxon>Eukaryota</taxon>
        <taxon>Metazoa</taxon>
        <taxon>Spiralia</taxon>
        <taxon>Lophotrochozoa</taxon>
        <taxon>Platyhelminthes</taxon>
        <taxon>Cestoda</taxon>
        <taxon>Eucestoda</taxon>
        <taxon>Diphyllobothriidea</taxon>
        <taxon>Diphyllobothriidae</taxon>
        <taxon>Dibothriocephalus</taxon>
    </lineage>
</organism>
<dbReference type="Gene3D" id="1.10.340.70">
    <property type="match status" value="1"/>
</dbReference>
<feature type="non-terminal residue" evidence="1">
    <location>
        <position position="1"/>
    </location>
</feature>
<dbReference type="Proteomes" id="UP000281553">
    <property type="component" value="Unassembled WGS sequence"/>
</dbReference>
<name>A0A3P6QMD1_DIBLA</name>
<evidence type="ECO:0000313" key="2">
    <source>
        <dbReference type="Proteomes" id="UP000281553"/>
    </source>
</evidence>
<gene>
    <name evidence="1" type="ORF">DILT_LOCUS1402</name>
</gene>
<proteinExistence type="predicted"/>
<keyword evidence="2" id="KW-1185">Reference proteome</keyword>